<gene>
    <name evidence="2" type="primary">frc_1</name>
    <name evidence="2" type="ORF">PIGHUM_00079</name>
</gene>
<dbReference type="Gene3D" id="3.30.1540.10">
    <property type="entry name" value="formyl-coa transferase, domain 3"/>
    <property type="match status" value="1"/>
</dbReference>
<keyword evidence="1 2" id="KW-0808">Transferase</keyword>
<dbReference type="EMBL" id="UWPJ01000005">
    <property type="protein sequence ID" value="VCU68032.1"/>
    <property type="molecule type" value="Genomic_DNA"/>
</dbReference>
<proteinExistence type="predicted"/>
<dbReference type="PANTHER" id="PTHR48207">
    <property type="entry name" value="SUCCINATE--HYDROXYMETHYLGLUTARATE COA-TRANSFERASE"/>
    <property type="match status" value="1"/>
</dbReference>
<protein>
    <submittedName>
        <fullName evidence="2">Formyl-coenzyme A transferase</fullName>
        <ecNumber evidence="2">2.8.3.16</ecNumber>
    </submittedName>
</protein>
<accession>A0A3P4AWC4</accession>
<dbReference type="GO" id="GO:0033608">
    <property type="term" value="F:formyl-CoA transferase activity"/>
    <property type="evidence" value="ECO:0007669"/>
    <property type="project" value="UniProtKB-EC"/>
</dbReference>
<evidence type="ECO:0000256" key="1">
    <source>
        <dbReference type="ARBA" id="ARBA00022679"/>
    </source>
</evidence>
<dbReference type="Gene3D" id="3.40.50.10540">
    <property type="entry name" value="Crotonobetainyl-coa:carnitine coa-transferase, domain 1"/>
    <property type="match status" value="1"/>
</dbReference>
<dbReference type="Proteomes" id="UP000277294">
    <property type="component" value="Unassembled WGS sequence"/>
</dbReference>
<keyword evidence="3" id="KW-1185">Reference proteome</keyword>
<dbReference type="InterPro" id="IPR003673">
    <property type="entry name" value="CoA-Trfase_fam_III"/>
</dbReference>
<dbReference type="EC" id="2.8.3.16" evidence="2"/>
<dbReference type="InterPro" id="IPR050483">
    <property type="entry name" value="CoA-transferase_III_domain"/>
</dbReference>
<evidence type="ECO:0000313" key="3">
    <source>
        <dbReference type="Proteomes" id="UP000277294"/>
    </source>
</evidence>
<dbReference type="OrthoDB" id="5294844at2"/>
<dbReference type="InterPro" id="IPR023606">
    <property type="entry name" value="CoA-Trfase_III_dom_1_sf"/>
</dbReference>
<dbReference type="InterPro" id="IPR044855">
    <property type="entry name" value="CoA-Trfase_III_dom3_sf"/>
</dbReference>
<evidence type="ECO:0000313" key="2">
    <source>
        <dbReference type="EMBL" id="VCU68032.1"/>
    </source>
</evidence>
<dbReference type="RefSeq" id="WP_124077270.1">
    <property type="nucleotide sequence ID" value="NZ_UWPJ01000005.1"/>
</dbReference>
<organism evidence="2 3">
    <name type="scientific">Pigmentiphaga humi</name>
    <dbReference type="NCBI Taxonomy" id="2478468"/>
    <lineage>
        <taxon>Bacteria</taxon>
        <taxon>Pseudomonadati</taxon>
        <taxon>Pseudomonadota</taxon>
        <taxon>Betaproteobacteria</taxon>
        <taxon>Burkholderiales</taxon>
        <taxon>Alcaligenaceae</taxon>
        <taxon>Pigmentiphaga</taxon>
    </lineage>
</organism>
<name>A0A3P4AWC4_9BURK</name>
<sequence length="400" mass="43130">MLSSFTVLDLTWVLGGPFAGQLLAQLGAEVIKIEPLEGDLSRQVSRHAMEFEGDPGFFLSVNRGKSSLALDLKHPQGREVFYDLVRRSDAVLYGFAPDVPKRLGLDRDTLLSINPKLCIAQLIGLHDQPPYASAPAFDLIVQALSGLMSVTGEPGGRPVRVGYQIADLAGGLYLALACVGGMLKALKSGRGDLVQVSLLDCQLALLTWQAQNYFLSGEVPTANGARHPVIAPSDIYPCLDGRFIAVSPTGQQFWQTFCAAIGRTDLAEDPRFRLAKDRVENVEALTAILNEVFAARASTDWAEHLFASRVPAAPVNSVADAVEQPLARLRAMVEEIGHPHSGRTMRFLGNPFKYAGAEPLSYPPALGADSRATLRRLCGYDDAAIDQLVQQRVISEGGPA</sequence>
<dbReference type="Pfam" id="PF02515">
    <property type="entry name" value="CoA_transf_3"/>
    <property type="match status" value="1"/>
</dbReference>
<dbReference type="AlphaFoldDB" id="A0A3P4AWC4"/>
<reference evidence="2 3" key="1">
    <citation type="submission" date="2018-10" db="EMBL/GenBank/DDBJ databases">
        <authorList>
            <person name="Criscuolo A."/>
        </authorList>
    </citation>
    <scope>NUCLEOTIDE SEQUENCE [LARGE SCALE GENOMIC DNA]</scope>
    <source>
        <strain evidence="2">DnA1</strain>
    </source>
</reference>
<dbReference type="PANTHER" id="PTHR48207:SF3">
    <property type="entry name" value="SUCCINATE--HYDROXYMETHYLGLUTARATE COA-TRANSFERASE"/>
    <property type="match status" value="1"/>
</dbReference>
<dbReference type="SUPFAM" id="SSF89796">
    <property type="entry name" value="CoA-transferase family III (CaiB/BaiF)"/>
    <property type="match status" value="1"/>
</dbReference>